<evidence type="ECO:0000256" key="1">
    <source>
        <dbReference type="ARBA" id="ARBA00004429"/>
    </source>
</evidence>
<evidence type="ECO:0000256" key="7">
    <source>
        <dbReference type="ARBA" id="ARBA00023136"/>
    </source>
</evidence>
<keyword evidence="7 10" id="KW-0472">Membrane</keyword>
<dbReference type="RefSeq" id="WP_058776365.1">
    <property type="nucleotide sequence ID" value="NZ_LDSD01000007.1"/>
</dbReference>
<evidence type="ECO:0000256" key="3">
    <source>
        <dbReference type="ARBA" id="ARBA00022475"/>
    </source>
</evidence>
<comment type="catalytic activity">
    <reaction evidence="9">
        <text>Typically cleaves a -Gly-|-Phe- bond to release an N-terminal, basic peptide of 5-8 residues from type IV prepilin, and then N-methylates the new N-terminal amino group, the methyl donor being S-adenosyl-L-methionine.</text>
        <dbReference type="EC" id="3.4.23.43"/>
    </reaction>
</comment>
<gene>
    <name evidence="13" type="ORF">SA3R_00105</name>
</gene>
<keyword evidence="4" id="KW-0997">Cell inner membrane</keyword>
<keyword evidence="9" id="KW-0645">Protease</keyword>
<evidence type="ECO:0000256" key="2">
    <source>
        <dbReference type="ARBA" id="ARBA00005801"/>
    </source>
</evidence>
<evidence type="ECO:0000256" key="9">
    <source>
        <dbReference type="RuleBase" id="RU003794"/>
    </source>
</evidence>
<dbReference type="Proteomes" id="UP000071979">
    <property type="component" value="Unassembled WGS sequence"/>
</dbReference>
<evidence type="ECO:0000259" key="11">
    <source>
        <dbReference type="Pfam" id="PF01478"/>
    </source>
</evidence>
<dbReference type="Pfam" id="PF01478">
    <property type="entry name" value="Peptidase_A24"/>
    <property type="match status" value="1"/>
</dbReference>
<keyword evidence="9" id="KW-0378">Hydrolase</keyword>
<evidence type="ECO:0000256" key="8">
    <source>
        <dbReference type="RuleBase" id="RU003793"/>
    </source>
</evidence>
<evidence type="ECO:0000256" key="4">
    <source>
        <dbReference type="ARBA" id="ARBA00022519"/>
    </source>
</evidence>
<keyword evidence="9" id="KW-0489">Methyltransferase</keyword>
<dbReference type="GO" id="GO:0006465">
    <property type="term" value="P:signal peptide processing"/>
    <property type="evidence" value="ECO:0007669"/>
    <property type="project" value="TreeGrafter"/>
</dbReference>
<feature type="transmembrane region" description="Helical" evidence="10">
    <location>
        <begin position="6"/>
        <end position="25"/>
    </location>
</feature>
<dbReference type="GO" id="GO:0005886">
    <property type="term" value="C:plasma membrane"/>
    <property type="evidence" value="ECO:0007669"/>
    <property type="project" value="UniProtKB-SubCell"/>
</dbReference>
<dbReference type="GO" id="GO:0032259">
    <property type="term" value="P:methylation"/>
    <property type="evidence" value="ECO:0007669"/>
    <property type="project" value="UniProtKB-KW"/>
</dbReference>
<dbReference type="Pfam" id="PF06750">
    <property type="entry name" value="A24_N_bact"/>
    <property type="match status" value="1"/>
</dbReference>
<reference evidence="13 14" key="1">
    <citation type="journal article" date="2016" name="Front. Microbiol.">
        <title>Genomic Resource of Rice Seed Associated Bacteria.</title>
        <authorList>
            <person name="Midha S."/>
            <person name="Bansal K."/>
            <person name="Sharma S."/>
            <person name="Kumar N."/>
            <person name="Patil P.P."/>
            <person name="Chaudhry V."/>
            <person name="Patil P.B."/>
        </authorList>
    </citation>
    <scope>NUCLEOTIDE SEQUENCE [LARGE SCALE GENOMIC DNA]</scope>
    <source>
        <strain evidence="13 14">SA3</strain>
    </source>
</reference>
<evidence type="ECO:0000313" key="13">
    <source>
        <dbReference type="EMBL" id="KTS69667.1"/>
    </source>
</evidence>
<sequence>MEIAYWLIGTLLALCVGSFLNVVIYRLPQQVMNPQPAIPLLLPRSHCPHCQTTLRAIDMLPLLSWLLLRGRCRYCHHPVSLRYPLTELLTAAISLALAWLLPPDSCLPAALLLAWILLALTLIDIEHLLLPDALTLSLLWLGLLLKALHWLPGTLHDAVFGAVAGYSALWLIGELYQLIKKRPGLGGGDAKLLAALGAWLGWALLPFVLLLACTGAILFVLLARLGWQRELYHVLPFGPWLALAGISLFIHTII</sequence>
<dbReference type="InterPro" id="IPR014032">
    <property type="entry name" value="Peptidase_A24A_bac"/>
</dbReference>
<protein>
    <recommendedName>
        <fullName evidence="9">Prepilin leader peptidase/N-methyltransferase</fullName>
        <ecNumber evidence="9">2.1.1.-</ecNumber>
        <ecNumber evidence="9">3.4.23.43</ecNumber>
    </recommendedName>
</protein>
<dbReference type="PRINTS" id="PR00864">
    <property type="entry name" value="PREPILNPTASE"/>
</dbReference>
<comment type="subcellular location">
    <subcellularLocation>
        <location evidence="1">Cell inner membrane</location>
        <topology evidence="1">Multi-pass membrane protein</topology>
    </subcellularLocation>
    <subcellularLocation>
        <location evidence="9">Cell membrane</location>
        <topology evidence="9">Multi-pass membrane protein</topology>
    </subcellularLocation>
</comment>
<keyword evidence="6 10" id="KW-1133">Transmembrane helix</keyword>
<dbReference type="InterPro" id="IPR000045">
    <property type="entry name" value="Prepilin_IV_endopep_pep"/>
</dbReference>
<dbReference type="EC" id="3.4.23.43" evidence="9"/>
<feature type="domain" description="Prepilin peptidase A24 N-terminal" evidence="12">
    <location>
        <begin position="11"/>
        <end position="99"/>
    </location>
</feature>
<keyword evidence="3" id="KW-1003">Cell membrane</keyword>
<proteinExistence type="inferred from homology"/>
<dbReference type="PANTHER" id="PTHR30487:SF0">
    <property type="entry name" value="PREPILIN LEADER PEPTIDASE_N-METHYLTRANSFERASE-RELATED"/>
    <property type="match status" value="1"/>
</dbReference>
<comment type="caution">
    <text evidence="13">The sequence shown here is derived from an EMBL/GenBank/DDBJ whole genome shotgun (WGS) entry which is preliminary data.</text>
</comment>
<evidence type="ECO:0000256" key="10">
    <source>
        <dbReference type="SAM" id="Phobius"/>
    </source>
</evidence>
<dbReference type="Gene3D" id="1.20.120.1220">
    <property type="match status" value="1"/>
</dbReference>
<feature type="domain" description="Prepilin type IV endopeptidase peptidase" evidence="11">
    <location>
        <begin position="111"/>
        <end position="220"/>
    </location>
</feature>
<comment type="function">
    <text evidence="9">Plays an essential role in type IV pili and type II pseudopili formation by proteolytically removing the leader sequence from substrate proteins and subsequently monomethylating the alpha-amino group of the newly exposed N-terminal phenylalanine.</text>
</comment>
<dbReference type="AlphaFoldDB" id="A0A8E1S2D0"/>
<evidence type="ECO:0000256" key="5">
    <source>
        <dbReference type="ARBA" id="ARBA00022692"/>
    </source>
</evidence>
<dbReference type="EMBL" id="LDSE01000001">
    <property type="protein sequence ID" value="KTS69667.1"/>
    <property type="molecule type" value="Genomic_DNA"/>
</dbReference>
<keyword evidence="9" id="KW-0808">Transferase</keyword>
<keyword evidence="9" id="KW-0511">Multifunctional enzyme</keyword>
<feature type="transmembrane region" description="Helical" evidence="10">
    <location>
        <begin position="231"/>
        <end position="250"/>
    </location>
</feature>
<evidence type="ECO:0000256" key="6">
    <source>
        <dbReference type="ARBA" id="ARBA00022989"/>
    </source>
</evidence>
<dbReference type="InterPro" id="IPR050882">
    <property type="entry name" value="Prepilin_peptidase/N-MTase"/>
</dbReference>
<feature type="transmembrane region" description="Helical" evidence="10">
    <location>
        <begin position="81"/>
        <end position="101"/>
    </location>
</feature>
<keyword evidence="5 9" id="KW-0812">Transmembrane</keyword>
<feature type="transmembrane region" description="Helical" evidence="10">
    <location>
        <begin position="199"/>
        <end position="225"/>
    </location>
</feature>
<dbReference type="GO" id="GO:0004190">
    <property type="term" value="F:aspartic-type endopeptidase activity"/>
    <property type="evidence" value="ECO:0007669"/>
    <property type="project" value="UniProtKB-EC"/>
</dbReference>
<comment type="similarity">
    <text evidence="2 8">Belongs to the peptidase A24 family.</text>
</comment>
<dbReference type="EC" id="2.1.1.-" evidence="9"/>
<evidence type="ECO:0000259" key="12">
    <source>
        <dbReference type="Pfam" id="PF06750"/>
    </source>
</evidence>
<dbReference type="InterPro" id="IPR010627">
    <property type="entry name" value="Prepilin_pept_A24_N"/>
</dbReference>
<dbReference type="PANTHER" id="PTHR30487">
    <property type="entry name" value="TYPE 4 PREPILIN-LIKE PROTEINS LEADER PEPTIDE-PROCESSING ENZYME"/>
    <property type="match status" value="1"/>
</dbReference>
<dbReference type="GO" id="GO:0008168">
    <property type="term" value="F:methyltransferase activity"/>
    <property type="evidence" value="ECO:0007669"/>
    <property type="project" value="UniProtKB-KW"/>
</dbReference>
<name>A0A8E1S2D0_9GAMM</name>
<accession>A0A8E1S2D0</accession>
<organism evidence="13 14">
    <name type="scientific">Pantoea dispersa</name>
    <dbReference type="NCBI Taxonomy" id="59814"/>
    <lineage>
        <taxon>Bacteria</taxon>
        <taxon>Pseudomonadati</taxon>
        <taxon>Pseudomonadota</taxon>
        <taxon>Gammaproteobacteria</taxon>
        <taxon>Enterobacterales</taxon>
        <taxon>Erwiniaceae</taxon>
        <taxon>Pantoea</taxon>
    </lineage>
</organism>
<feature type="transmembrane region" description="Helical" evidence="10">
    <location>
        <begin position="107"/>
        <end position="126"/>
    </location>
</feature>
<feature type="transmembrane region" description="Helical" evidence="10">
    <location>
        <begin position="158"/>
        <end position="179"/>
    </location>
</feature>
<evidence type="ECO:0000313" key="14">
    <source>
        <dbReference type="Proteomes" id="UP000071979"/>
    </source>
</evidence>